<feature type="transmembrane region" description="Helical" evidence="6">
    <location>
        <begin position="863"/>
        <end position="879"/>
    </location>
</feature>
<organism evidence="9">
    <name type="scientific">Trichuris suis</name>
    <name type="common">pig whipworm</name>
    <dbReference type="NCBI Taxonomy" id="68888"/>
    <lineage>
        <taxon>Eukaryota</taxon>
        <taxon>Metazoa</taxon>
        <taxon>Ecdysozoa</taxon>
        <taxon>Nematoda</taxon>
        <taxon>Enoplea</taxon>
        <taxon>Dorylaimia</taxon>
        <taxon>Trichinellida</taxon>
        <taxon>Trichuridae</taxon>
        <taxon>Trichuris</taxon>
    </lineage>
</organism>
<feature type="compositionally biased region" description="Polar residues" evidence="5">
    <location>
        <begin position="225"/>
        <end position="239"/>
    </location>
</feature>
<evidence type="ECO:0008006" key="10">
    <source>
        <dbReference type="Google" id="ProtNLM"/>
    </source>
</evidence>
<feature type="region of interest" description="Disordered" evidence="5">
    <location>
        <begin position="1180"/>
        <end position="1226"/>
    </location>
</feature>
<feature type="transmembrane region" description="Helical" evidence="6">
    <location>
        <begin position="517"/>
        <end position="537"/>
    </location>
</feature>
<dbReference type="GO" id="GO:0005886">
    <property type="term" value="C:plasma membrane"/>
    <property type="evidence" value="ECO:0007669"/>
    <property type="project" value="TreeGrafter"/>
</dbReference>
<keyword evidence="4 6" id="KW-0472">Membrane</keyword>
<dbReference type="GO" id="GO:0055064">
    <property type="term" value="P:chloride ion homeostasis"/>
    <property type="evidence" value="ECO:0007669"/>
    <property type="project" value="TreeGrafter"/>
</dbReference>
<keyword evidence="2 6" id="KW-0812">Transmembrane</keyword>
<dbReference type="PANTHER" id="PTHR11827">
    <property type="entry name" value="SOLUTE CARRIER FAMILY 12, CATION COTRANSPORTERS"/>
    <property type="match status" value="1"/>
</dbReference>
<protein>
    <recommendedName>
        <fullName evidence="10">Solute carrier family 12 member 6</fullName>
    </recommendedName>
</protein>
<dbReference type="PANTHER" id="PTHR11827:SF53">
    <property type="entry name" value="K+_CL-COTRANSPORTER"/>
    <property type="match status" value="1"/>
</dbReference>
<dbReference type="Gene3D" id="1.20.1740.10">
    <property type="entry name" value="Amino acid/polyamine transporter I"/>
    <property type="match status" value="1"/>
</dbReference>
<feature type="transmembrane region" description="Helical" evidence="6">
    <location>
        <begin position="39"/>
        <end position="62"/>
    </location>
</feature>
<feature type="transmembrane region" description="Helical" evidence="6">
    <location>
        <begin position="441"/>
        <end position="473"/>
    </location>
</feature>
<dbReference type="GO" id="GO:0007268">
    <property type="term" value="P:chemical synaptic transmission"/>
    <property type="evidence" value="ECO:0007669"/>
    <property type="project" value="TreeGrafter"/>
</dbReference>
<comment type="subcellular location">
    <subcellularLocation>
        <location evidence="1">Membrane</location>
        <topology evidence="1">Multi-pass membrane protein</topology>
    </subcellularLocation>
</comment>
<evidence type="ECO:0000256" key="5">
    <source>
        <dbReference type="SAM" id="MobiDB-lite"/>
    </source>
</evidence>
<feature type="compositionally biased region" description="Basic residues" evidence="5">
    <location>
        <begin position="124"/>
        <end position="135"/>
    </location>
</feature>
<evidence type="ECO:0000313" key="9">
    <source>
        <dbReference type="EMBL" id="KFD68801.1"/>
    </source>
</evidence>
<sequence>MSRFSANESSIYLMNKSYLGSVTDLENYGLNSKDGETLYIIPILLSCVFYFTMICLFCLAIIKEQRRSNITPELIYRIKEVVGIQRSLSQSYLNDEERIEDYPSLPVVRNGQEVVDKRNANIPKTRKGHGKKIGTNRKSTPSGTTDRYKNAAANSVRNARMVIGSGLPAEIAEQLIEIERGAFGLVPKVDQINEKINENKIIGENFADKKGKRETRPDKEMHSPANKNAKSTVPSSASSKAGGKQLERISWSERQQNFDPRNQLEVAVPVLPFDYCVRLTKCTVRSVKVAVLMETSGQVVKEKSAETALSLSENGDRLEQKRSRSPSPSAYNKGLALYEEDGPASVNSVSMYLKSLSGVTNDANGAKKTNLGTIFGVYLPSIQHILGVQMFLRLTWMVGVGGVIETFAMVFLCCLCVSAIRSPLLRGGTYYMLSRNLGPEFGGAIGILYYLANTVETAMFVAGAAEILLVYMAPDLPKFGTNDVTDPQMFNNFRLYGTAFLILIFVVCCFGVKFVQFFAPISLAFVILSIIGVYIGAFVDQHSETSHICLLGESLLNPNYFMDENRTLHCNRTAALDNVFCERSNETGVKKCDDYYAKHMVQSEVGIRPISGSMLSENLHSYYMFEGESFPGHLGTPPYEVTQDIGSSFFVLLAIFFPQTTGIMTGANMSGDLKDPGRSIPIGTIAAQLTTSFIYLSFVILYGGTMTRAILCDKYGISLNGNMVAAKLAWPDDWIVLIGSFTSCIGASLQCLCSNYFSILSQNSLHVNACVLSKGSPRLLQSIAKDNLLPFLNPFSQVTKFNEPIRALIITAIIAEGFLMIGGIDYVAPVVQVFFLISYCFVNLACALQTLLNVPNWRPRFQFYHWSLSVLGALLSLFIMFSTEWYYSILVLLLFAFLYKYIEYKGAKKEWGDGIRGLALSTAQYSLLRIEDSEQHPKNWRPQILVFIKVDPAHSSTNYKLLQFASQLKAGRGLTIVATIIKGILGNKKDEERAAKINEALKENMKTAKMKGFTEVVLSDYINENVSTVLQCVGMASLRPNTVIVGWPMSWRTLYGDGNQEYYSFLDAVCRTTAANKCFMMVKGLSMFPDVGDQLSGNIDIWWIIHTGGLLVLLPFLLKQDRVWRNCKLRVFAVAQSHDNSVEMKRDLQGWMYNLRIEATVDVVELDDTELKEQAYEKTLQMRDEQRPTITGNHFQNWSAGQKEEKEKTETEPPKSTLSSSDLAEDDRAGHGALASFIRKLSTKSSRRGSIDMQLGSIEQKLPDIGYDNPNFEYCDHIPEDAKHPIEHSRLTSSSRRIVRKMNTALLLNSVIRERSSTSRLIVLSLPKPPVTKNDFKNYMEYLEVLTEGLPRVLLVRGSGREVVTIYS</sequence>
<evidence type="ECO:0000259" key="8">
    <source>
        <dbReference type="Pfam" id="PF03522"/>
    </source>
</evidence>
<name>A0A085NH55_9BILA</name>
<feature type="transmembrane region" description="Helical" evidence="6">
    <location>
        <begin position="645"/>
        <end position="667"/>
    </location>
</feature>
<gene>
    <name evidence="9" type="ORF">M514_02726</name>
</gene>
<evidence type="ECO:0000256" key="2">
    <source>
        <dbReference type="ARBA" id="ARBA00022692"/>
    </source>
</evidence>
<feature type="compositionally biased region" description="Basic and acidic residues" evidence="5">
    <location>
        <begin position="1202"/>
        <end position="1213"/>
    </location>
</feature>
<dbReference type="GO" id="GO:0045202">
    <property type="term" value="C:synapse"/>
    <property type="evidence" value="ECO:0007669"/>
    <property type="project" value="GOC"/>
</dbReference>
<dbReference type="GO" id="GO:1990573">
    <property type="term" value="P:potassium ion import across plasma membrane"/>
    <property type="evidence" value="ECO:0007669"/>
    <property type="project" value="TreeGrafter"/>
</dbReference>
<dbReference type="GO" id="GO:0015379">
    <property type="term" value="F:potassium:chloride symporter activity"/>
    <property type="evidence" value="ECO:0007669"/>
    <property type="project" value="TreeGrafter"/>
</dbReference>
<accession>A0A085NH55</accession>
<feature type="transmembrane region" description="Helical" evidence="6">
    <location>
        <begin position="805"/>
        <end position="824"/>
    </location>
</feature>
<dbReference type="InterPro" id="IPR004841">
    <property type="entry name" value="AA-permease/SLC12A_dom"/>
</dbReference>
<dbReference type="Proteomes" id="UP000030758">
    <property type="component" value="Unassembled WGS sequence"/>
</dbReference>
<dbReference type="InterPro" id="IPR018491">
    <property type="entry name" value="SLC12_C"/>
</dbReference>
<feature type="domain" description="SLC12A transporter C-terminal" evidence="8">
    <location>
        <begin position="960"/>
        <end position="1087"/>
    </location>
</feature>
<feature type="domain" description="Amino acid permease/ SLC12A" evidence="7">
    <location>
        <begin position="623"/>
        <end position="945"/>
    </location>
</feature>
<feature type="region of interest" description="Disordered" evidence="5">
    <location>
        <begin position="122"/>
        <end position="148"/>
    </location>
</feature>
<evidence type="ECO:0000256" key="1">
    <source>
        <dbReference type="ARBA" id="ARBA00004141"/>
    </source>
</evidence>
<feature type="transmembrane region" description="Helical" evidence="6">
    <location>
        <begin position="398"/>
        <end position="420"/>
    </location>
</feature>
<feature type="domain" description="SLC12A transporter C-terminal" evidence="8">
    <location>
        <begin position="1296"/>
        <end position="1368"/>
    </location>
</feature>
<feature type="transmembrane region" description="Helical" evidence="6">
    <location>
        <begin position="493"/>
        <end position="512"/>
    </location>
</feature>
<evidence type="ECO:0000256" key="6">
    <source>
        <dbReference type="SAM" id="Phobius"/>
    </source>
</evidence>
<dbReference type="GO" id="GO:0006884">
    <property type="term" value="P:cell volume homeostasis"/>
    <property type="evidence" value="ECO:0007669"/>
    <property type="project" value="TreeGrafter"/>
</dbReference>
<feature type="compositionally biased region" description="Basic and acidic residues" evidence="5">
    <location>
        <begin position="207"/>
        <end position="222"/>
    </location>
</feature>
<proteinExistence type="predicted"/>
<keyword evidence="3 6" id="KW-1133">Transmembrane helix</keyword>
<evidence type="ECO:0000256" key="3">
    <source>
        <dbReference type="ARBA" id="ARBA00022989"/>
    </source>
</evidence>
<dbReference type="Pfam" id="PF03522">
    <property type="entry name" value="SLC12"/>
    <property type="match status" value="3"/>
</dbReference>
<evidence type="ECO:0000256" key="4">
    <source>
        <dbReference type="ARBA" id="ARBA00023136"/>
    </source>
</evidence>
<dbReference type="Pfam" id="PF00324">
    <property type="entry name" value="AA_permease"/>
    <property type="match status" value="2"/>
</dbReference>
<evidence type="ECO:0000259" key="7">
    <source>
        <dbReference type="Pfam" id="PF00324"/>
    </source>
</evidence>
<feature type="region of interest" description="Disordered" evidence="5">
    <location>
        <begin position="207"/>
        <end position="246"/>
    </location>
</feature>
<feature type="compositionally biased region" description="Polar residues" evidence="5">
    <location>
        <begin position="136"/>
        <end position="145"/>
    </location>
</feature>
<feature type="domain" description="Amino acid permease/ SLC12A" evidence="7">
    <location>
        <begin position="377"/>
        <end position="539"/>
    </location>
</feature>
<feature type="compositionally biased region" description="Polar residues" evidence="5">
    <location>
        <begin position="1188"/>
        <end position="1200"/>
    </location>
</feature>
<dbReference type="InterPro" id="IPR004842">
    <property type="entry name" value="SLC12A_fam"/>
</dbReference>
<dbReference type="EMBL" id="KL367501">
    <property type="protein sequence ID" value="KFD68801.1"/>
    <property type="molecule type" value="Genomic_DNA"/>
</dbReference>
<reference evidence="9" key="1">
    <citation type="journal article" date="2014" name="Nat. Genet.">
        <title>Genome and transcriptome of the porcine whipworm Trichuris suis.</title>
        <authorList>
            <person name="Jex A.R."/>
            <person name="Nejsum P."/>
            <person name="Schwarz E.M."/>
            <person name="Hu L."/>
            <person name="Young N.D."/>
            <person name="Hall R.S."/>
            <person name="Korhonen P.K."/>
            <person name="Liao S."/>
            <person name="Thamsborg S."/>
            <person name="Xia J."/>
            <person name="Xu P."/>
            <person name="Wang S."/>
            <person name="Scheerlinck J.P."/>
            <person name="Hofmann A."/>
            <person name="Sternberg P.W."/>
            <person name="Wang J."/>
            <person name="Gasser R.B."/>
        </authorList>
    </citation>
    <scope>NUCLEOTIDE SEQUENCE [LARGE SCALE GENOMIC DNA]</scope>
    <source>
        <strain evidence="9">DCEP-RM93F</strain>
    </source>
</reference>
<dbReference type="GO" id="GO:0055075">
    <property type="term" value="P:potassium ion homeostasis"/>
    <property type="evidence" value="ECO:0007669"/>
    <property type="project" value="TreeGrafter"/>
</dbReference>
<feature type="transmembrane region" description="Helical" evidence="6">
    <location>
        <begin position="679"/>
        <end position="701"/>
    </location>
</feature>
<feature type="transmembrane region" description="Helical" evidence="6">
    <location>
        <begin position="830"/>
        <end position="851"/>
    </location>
</feature>
<feature type="domain" description="SLC12A transporter C-terminal" evidence="8">
    <location>
        <begin position="1094"/>
        <end position="1182"/>
    </location>
</feature>